<evidence type="ECO:0000313" key="2">
    <source>
        <dbReference type="EMBL" id="KAG7305468.1"/>
    </source>
</evidence>
<protein>
    <submittedName>
        <fullName evidence="2">Uncharacterized protein</fullName>
    </submittedName>
</protein>
<keyword evidence="1" id="KW-0472">Membrane</keyword>
<sequence length="141" mass="16443">MNYETVISNDKFLFALNQASTSVYMIAMIASVIQARFFDFNKASEFYMKLQEIGNIMKMRRNLIAKLKYLNGILKSECAALVSPCGGRGKRGGWWYPRDALVQRWVLEDKRALSDSDVTLYLKEIFKGYKMFSDVFKFQFR</sequence>
<evidence type="ECO:0000313" key="3">
    <source>
        <dbReference type="Proteomes" id="UP000823941"/>
    </source>
</evidence>
<keyword evidence="1" id="KW-0812">Transmembrane</keyword>
<accession>A0ABQ7QMW3</accession>
<keyword evidence="1" id="KW-1133">Transmembrane helix</keyword>
<name>A0ABQ7QMW3_PLUXY</name>
<organism evidence="2 3">
    <name type="scientific">Plutella xylostella</name>
    <name type="common">Diamondback moth</name>
    <name type="synonym">Plutella maculipennis</name>
    <dbReference type="NCBI Taxonomy" id="51655"/>
    <lineage>
        <taxon>Eukaryota</taxon>
        <taxon>Metazoa</taxon>
        <taxon>Ecdysozoa</taxon>
        <taxon>Arthropoda</taxon>
        <taxon>Hexapoda</taxon>
        <taxon>Insecta</taxon>
        <taxon>Pterygota</taxon>
        <taxon>Neoptera</taxon>
        <taxon>Endopterygota</taxon>
        <taxon>Lepidoptera</taxon>
        <taxon>Glossata</taxon>
        <taxon>Ditrysia</taxon>
        <taxon>Yponomeutoidea</taxon>
        <taxon>Plutellidae</taxon>
        <taxon>Plutella</taxon>
    </lineage>
</organism>
<keyword evidence="3" id="KW-1185">Reference proteome</keyword>
<gene>
    <name evidence="2" type="ORF">JYU34_009537</name>
</gene>
<dbReference type="Proteomes" id="UP000823941">
    <property type="component" value="Chromosome 13"/>
</dbReference>
<reference evidence="2 3" key="1">
    <citation type="submission" date="2021-06" db="EMBL/GenBank/DDBJ databases">
        <title>A haploid diamondback moth (Plutella xylostella L.) genome assembly resolves 31 chromosomes and identifies a diamide resistance mutation.</title>
        <authorList>
            <person name="Ward C.M."/>
            <person name="Perry K.D."/>
            <person name="Baker G."/>
            <person name="Powis K."/>
            <person name="Heckel D.G."/>
            <person name="Baxter S.W."/>
        </authorList>
    </citation>
    <scope>NUCLEOTIDE SEQUENCE [LARGE SCALE GENOMIC DNA]</scope>
    <source>
        <strain evidence="2 3">LV</strain>
        <tissue evidence="2">Single pupa</tissue>
    </source>
</reference>
<feature type="transmembrane region" description="Helical" evidence="1">
    <location>
        <begin position="12"/>
        <end position="33"/>
    </location>
</feature>
<dbReference type="EMBL" id="JAHIBW010000013">
    <property type="protein sequence ID" value="KAG7305468.1"/>
    <property type="molecule type" value="Genomic_DNA"/>
</dbReference>
<evidence type="ECO:0000256" key="1">
    <source>
        <dbReference type="SAM" id="Phobius"/>
    </source>
</evidence>
<proteinExistence type="predicted"/>
<comment type="caution">
    <text evidence="2">The sequence shown here is derived from an EMBL/GenBank/DDBJ whole genome shotgun (WGS) entry which is preliminary data.</text>
</comment>